<feature type="region of interest" description="Disordered" evidence="1">
    <location>
        <begin position="273"/>
        <end position="302"/>
    </location>
</feature>
<keyword evidence="3" id="KW-1185">Reference proteome</keyword>
<accession>A0AAD4QKN3</accession>
<proteinExistence type="predicted"/>
<feature type="compositionally biased region" description="Low complexity" evidence="1">
    <location>
        <begin position="84"/>
        <end position="96"/>
    </location>
</feature>
<evidence type="ECO:0000256" key="1">
    <source>
        <dbReference type="SAM" id="MobiDB-lite"/>
    </source>
</evidence>
<feature type="region of interest" description="Disordered" evidence="1">
    <location>
        <begin position="79"/>
        <end position="103"/>
    </location>
</feature>
<dbReference type="AlphaFoldDB" id="A0AAD4QKN3"/>
<dbReference type="GO" id="GO:0045046">
    <property type="term" value="P:protein import into peroxisome membrane"/>
    <property type="evidence" value="ECO:0007669"/>
    <property type="project" value="TreeGrafter"/>
</dbReference>
<dbReference type="GO" id="GO:0033328">
    <property type="term" value="F:peroxisome membrane targeting sequence binding"/>
    <property type="evidence" value="ECO:0007669"/>
    <property type="project" value="TreeGrafter"/>
</dbReference>
<comment type="caution">
    <text evidence="2">The sequence shown here is derived from an EMBL/GenBank/DDBJ whole genome shotgun (WGS) entry which is preliminary data.</text>
</comment>
<name>A0AAD4QKN3_9AGAM</name>
<gene>
    <name evidence="2" type="ORF">B0F90DRAFT_1810370</name>
</gene>
<sequence length="302" mass="32258">MIHRTGTRPSTDVLDDFSKQPPITKNHSHVAPTSKLATTATAPPASVPATSPGPPEASDLEFTEEFARQMEAMLRDLTTPQVPSSSAGSAGASDATAGGGAERDKAFRSAWENMLVQSMDGGLSDLADGNEEAAESEDVFQRNVEKAMERLRRSDTSLQENASAPQGDEMANLLASLGGDEPLQTLLEEMMGQLMGKEVLYEPLKELNDKFPSYLASNADKLSASDLARYRAQHACASKIVAVFEDPRYKDEDPKMATEIVTLMSEMQEHGAPPAEIMGELPPGLELGPDGAPKLPEGCVVA</sequence>
<dbReference type="PANTHER" id="PTHR12774">
    <property type="entry name" value="PEROXISOMAL BIOGENESIS FACTOR 19"/>
    <property type="match status" value="1"/>
</dbReference>
<protein>
    <submittedName>
        <fullName evidence="2">Pex19 protein</fullName>
    </submittedName>
</protein>
<dbReference type="InterPro" id="IPR038322">
    <property type="entry name" value="Pex19_C_sf"/>
</dbReference>
<dbReference type="PANTHER" id="PTHR12774:SF2">
    <property type="entry name" value="PEROXISOMAL BIOGENESIS FACTOR 19"/>
    <property type="match status" value="1"/>
</dbReference>
<dbReference type="Pfam" id="PF04614">
    <property type="entry name" value="Pex19"/>
    <property type="match status" value="1"/>
</dbReference>
<dbReference type="InterPro" id="IPR006708">
    <property type="entry name" value="Pex19"/>
</dbReference>
<evidence type="ECO:0000313" key="3">
    <source>
        <dbReference type="Proteomes" id="UP001203297"/>
    </source>
</evidence>
<feature type="region of interest" description="Disordered" evidence="1">
    <location>
        <begin position="1"/>
        <end position="65"/>
    </location>
</feature>
<reference evidence="2" key="1">
    <citation type="journal article" date="2022" name="New Phytol.">
        <title>Evolutionary transition to the ectomycorrhizal habit in the genomes of a hyperdiverse lineage of mushroom-forming fungi.</title>
        <authorList>
            <person name="Looney B."/>
            <person name="Miyauchi S."/>
            <person name="Morin E."/>
            <person name="Drula E."/>
            <person name="Courty P.E."/>
            <person name="Kohler A."/>
            <person name="Kuo A."/>
            <person name="LaButti K."/>
            <person name="Pangilinan J."/>
            <person name="Lipzen A."/>
            <person name="Riley R."/>
            <person name="Andreopoulos W."/>
            <person name="He G."/>
            <person name="Johnson J."/>
            <person name="Nolan M."/>
            <person name="Tritt A."/>
            <person name="Barry K.W."/>
            <person name="Grigoriev I.V."/>
            <person name="Nagy L.G."/>
            <person name="Hibbett D."/>
            <person name="Henrissat B."/>
            <person name="Matheny P.B."/>
            <person name="Labbe J."/>
            <person name="Martin F.M."/>
        </authorList>
    </citation>
    <scope>NUCLEOTIDE SEQUENCE</scope>
    <source>
        <strain evidence="2">BPL690</strain>
    </source>
</reference>
<organism evidence="2 3">
    <name type="scientific">Multifurca ochricompacta</name>
    <dbReference type="NCBI Taxonomy" id="376703"/>
    <lineage>
        <taxon>Eukaryota</taxon>
        <taxon>Fungi</taxon>
        <taxon>Dikarya</taxon>
        <taxon>Basidiomycota</taxon>
        <taxon>Agaricomycotina</taxon>
        <taxon>Agaricomycetes</taxon>
        <taxon>Russulales</taxon>
        <taxon>Russulaceae</taxon>
        <taxon>Multifurca</taxon>
    </lineage>
</organism>
<dbReference type="GO" id="GO:0005778">
    <property type="term" value="C:peroxisomal membrane"/>
    <property type="evidence" value="ECO:0007669"/>
    <property type="project" value="TreeGrafter"/>
</dbReference>
<dbReference type="Gene3D" id="1.20.120.900">
    <property type="entry name" value="Pex19, mPTS binding domain"/>
    <property type="match status" value="1"/>
</dbReference>
<feature type="compositionally biased region" description="Low complexity" evidence="1">
    <location>
        <begin position="31"/>
        <end position="50"/>
    </location>
</feature>
<dbReference type="Proteomes" id="UP001203297">
    <property type="component" value="Unassembled WGS sequence"/>
</dbReference>
<evidence type="ECO:0000313" key="2">
    <source>
        <dbReference type="EMBL" id="KAI0300478.1"/>
    </source>
</evidence>
<dbReference type="EMBL" id="WTXG01000018">
    <property type="protein sequence ID" value="KAI0300478.1"/>
    <property type="molecule type" value="Genomic_DNA"/>
</dbReference>